<protein>
    <submittedName>
        <fullName evidence="6">Guanylate-binding protein, N-terminal</fullName>
    </submittedName>
</protein>
<evidence type="ECO:0000256" key="2">
    <source>
        <dbReference type="ARBA" id="ARBA00023134"/>
    </source>
</evidence>
<evidence type="ECO:0000256" key="1">
    <source>
        <dbReference type="ARBA" id="ARBA00022741"/>
    </source>
</evidence>
<dbReference type="SUPFAM" id="SSF52540">
    <property type="entry name" value="P-loop containing nucleoside triphosphate hydrolases"/>
    <property type="match status" value="1"/>
</dbReference>
<dbReference type="InterPro" id="IPR015894">
    <property type="entry name" value="Guanylate-bd_N"/>
</dbReference>
<reference evidence="6 7" key="1">
    <citation type="submission" date="2023-12" db="EMBL/GenBank/DDBJ databases">
        <title>A high-quality genome assembly for Dillenia turbinata (Dilleniales).</title>
        <authorList>
            <person name="Chanderbali A."/>
        </authorList>
    </citation>
    <scope>NUCLEOTIDE SEQUENCE [LARGE SCALE GENOMIC DNA]</scope>
    <source>
        <strain evidence="6">LSX21</strain>
        <tissue evidence="6">Leaf</tissue>
    </source>
</reference>
<feature type="domain" description="GB1/RHD3-type G" evidence="5">
    <location>
        <begin position="59"/>
        <end position="154"/>
    </location>
</feature>
<proteinExistence type="inferred from homology"/>
<evidence type="ECO:0000256" key="3">
    <source>
        <dbReference type="PROSITE-ProRule" id="PRU01052"/>
    </source>
</evidence>
<dbReference type="GO" id="GO:0003924">
    <property type="term" value="F:GTPase activity"/>
    <property type="evidence" value="ECO:0007669"/>
    <property type="project" value="InterPro"/>
</dbReference>
<name>A0AAN8YYR9_9MAGN</name>
<keyword evidence="1" id="KW-0547">Nucleotide-binding</keyword>
<dbReference type="Pfam" id="PF02263">
    <property type="entry name" value="GBP"/>
    <property type="match status" value="1"/>
</dbReference>
<evidence type="ECO:0000256" key="4">
    <source>
        <dbReference type="SAM" id="MobiDB-lite"/>
    </source>
</evidence>
<dbReference type="Proteomes" id="UP001370490">
    <property type="component" value="Unassembled WGS sequence"/>
</dbReference>
<dbReference type="InterPro" id="IPR030386">
    <property type="entry name" value="G_GB1_RHD3_dom"/>
</dbReference>
<dbReference type="Gene3D" id="3.40.50.300">
    <property type="entry name" value="P-loop containing nucleotide triphosphate hydrolases"/>
    <property type="match status" value="2"/>
</dbReference>
<evidence type="ECO:0000259" key="5">
    <source>
        <dbReference type="PROSITE" id="PS51715"/>
    </source>
</evidence>
<comment type="similarity">
    <text evidence="3">Belongs to the TRAFAC class dynamin-like GTPase superfamily. GB1/RHD3 GTPase family.</text>
</comment>
<dbReference type="PANTHER" id="PTHR10751">
    <property type="entry name" value="GUANYLATE BINDING PROTEIN"/>
    <property type="match status" value="1"/>
</dbReference>
<dbReference type="InterPro" id="IPR027417">
    <property type="entry name" value="P-loop_NTPase"/>
</dbReference>
<gene>
    <name evidence="6" type="ORF">RJ641_017911</name>
</gene>
<dbReference type="PROSITE" id="PS51715">
    <property type="entry name" value="G_GB1_RHD3"/>
    <property type="match status" value="1"/>
</dbReference>
<keyword evidence="7" id="KW-1185">Reference proteome</keyword>
<dbReference type="AlphaFoldDB" id="A0AAN8YYR9"/>
<organism evidence="6 7">
    <name type="scientific">Dillenia turbinata</name>
    <dbReference type="NCBI Taxonomy" id="194707"/>
    <lineage>
        <taxon>Eukaryota</taxon>
        <taxon>Viridiplantae</taxon>
        <taxon>Streptophyta</taxon>
        <taxon>Embryophyta</taxon>
        <taxon>Tracheophyta</taxon>
        <taxon>Spermatophyta</taxon>
        <taxon>Magnoliopsida</taxon>
        <taxon>eudicotyledons</taxon>
        <taxon>Gunneridae</taxon>
        <taxon>Pentapetalae</taxon>
        <taxon>Dilleniales</taxon>
        <taxon>Dilleniaceae</taxon>
        <taxon>Dillenia</taxon>
    </lineage>
</organism>
<sequence length="264" mass="29367">MPGFFRWGSAPDASPSSPWTPTTNFSTTGPARPIRLVCCDEKGKFRMHPEAVATLQHLKGPFGLVSVCGRAGQGKSFILNRFSPSSLVIAKSLILGVIPAFMCFLASEESSGFQVASTYRPCIQGLWLWSAPIKRTALDGTEYNLLLVDSEGIDAYIQTITCSYTTRKHIHVRASGGRTTASELGQFSPIFVWLLRDFYLDSVEDNRRIMPRDYLELALRPVQGSGRDIAAKTELEKLRPEFRSGLDALTRFVFERTRPKLGLQ</sequence>
<evidence type="ECO:0000313" key="6">
    <source>
        <dbReference type="EMBL" id="KAK6917160.1"/>
    </source>
</evidence>
<accession>A0AAN8YYR9</accession>
<evidence type="ECO:0000313" key="7">
    <source>
        <dbReference type="Proteomes" id="UP001370490"/>
    </source>
</evidence>
<dbReference type="GO" id="GO:0005525">
    <property type="term" value="F:GTP binding"/>
    <property type="evidence" value="ECO:0007669"/>
    <property type="project" value="UniProtKB-KW"/>
</dbReference>
<feature type="compositionally biased region" description="Polar residues" evidence="4">
    <location>
        <begin position="14"/>
        <end position="28"/>
    </location>
</feature>
<keyword evidence="2" id="KW-0342">GTP-binding</keyword>
<dbReference type="EMBL" id="JBAMMX010000023">
    <property type="protein sequence ID" value="KAK6917160.1"/>
    <property type="molecule type" value="Genomic_DNA"/>
</dbReference>
<feature type="region of interest" description="Disordered" evidence="4">
    <location>
        <begin position="1"/>
        <end position="28"/>
    </location>
</feature>
<comment type="caution">
    <text evidence="6">The sequence shown here is derived from an EMBL/GenBank/DDBJ whole genome shotgun (WGS) entry which is preliminary data.</text>
</comment>